<comment type="caution">
    <text evidence="1">The sequence shown here is derived from an EMBL/GenBank/DDBJ whole genome shotgun (WGS) entry which is preliminary data.</text>
</comment>
<accession>A0AAV4LUF9</accession>
<dbReference type="GO" id="GO:0003746">
    <property type="term" value="F:translation elongation factor activity"/>
    <property type="evidence" value="ECO:0007669"/>
    <property type="project" value="UniProtKB-KW"/>
</dbReference>
<keyword evidence="1" id="KW-0251">Elongation factor</keyword>
<sequence>MSYRDISLVSQRLEVQHVGVGEPDIGELRAERVGQRLEFVRDLVQPVPPQRFVGGLVVRDRRRRRHALLGRLDLVRQGPPQVAVRARVGDQPLTLAVGLLCRKQLVSVGAVEVNVLRRLVLELVDDLGGNAVLQGAHDYFHPVALVGVLVRVVREVFAVGIVRALHELHALVFDGGSETCGA</sequence>
<gene>
    <name evidence="1" type="ORF">BcabD6B2_32430</name>
</gene>
<dbReference type="GeneID" id="94195289"/>
<evidence type="ECO:0000313" key="1">
    <source>
        <dbReference type="EMBL" id="GIX63808.1"/>
    </source>
</evidence>
<keyword evidence="2" id="KW-1185">Reference proteome</keyword>
<reference evidence="1 2" key="1">
    <citation type="submission" date="2021-06" db="EMBL/GenBank/DDBJ databases">
        <title>Genome sequence of Babesia caballi.</title>
        <authorList>
            <person name="Yamagishi J."/>
            <person name="Kidaka T."/>
            <person name="Ochi A."/>
        </authorList>
    </citation>
    <scope>NUCLEOTIDE SEQUENCE [LARGE SCALE GENOMIC DNA]</scope>
    <source>
        <strain evidence="1">USDA-D6B2</strain>
    </source>
</reference>
<dbReference type="RefSeq" id="XP_067715877.1">
    <property type="nucleotide sequence ID" value="XM_067859776.1"/>
</dbReference>
<dbReference type="Proteomes" id="UP001497744">
    <property type="component" value="Unassembled WGS sequence"/>
</dbReference>
<dbReference type="EMBL" id="BPLF01000002">
    <property type="protein sequence ID" value="GIX63808.1"/>
    <property type="molecule type" value="Genomic_DNA"/>
</dbReference>
<proteinExistence type="predicted"/>
<name>A0AAV4LUF9_BABCB</name>
<dbReference type="AlphaFoldDB" id="A0AAV4LUF9"/>
<organism evidence="1 2">
    <name type="scientific">Babesia caballi</name>
    <dbReference type="NCBI Taxonomy" id="5871"/>
    <lineage>
        <taxon>Eukaryota</taxon>
        <taxon>Sar</taxon>
        <taxon>Alveolata</taxon>
        <taxon>Apicomplexa</taxon>
        <taxon>Aconoidasida</taxon>
        <taxon>Piroplasmida</taxon>
        <taxon>Babesiidae</taxon>
        <taxon>Babesia</taxon>
    </lineage>
</organism>
<protein>
    <submittedName>
        <fullName evidence="1">Elongation factor Ts</fullName>
    </submittedName>
</protein>
<keyword evidence="1" id="KW-0648">Protein biosynthesis</keyword>
<evidence type="ECO:0000313" key="2">
    <source>
        <dbReference type="Proteomes" id="UP001497744"/>
    </source>
</evidence>